<protein>
    <submittedName>
        <fullName evidence="3">Tetratricopeptide repeat protein</fullName>
    </submittedName>
</protein>
<dbReference type="SUPFAM" id="SSF48452">
    <property type="entry name" value="TPR-like"/>
    <property type="match status" value="1"/>
</dbReference>
<organism evidence="3 4">
    <name type="scientific">Hymenobacter busanensis</name>
    <dbReference type="NCBI Taxonomy" id="2607656"/>
    <lineage>
        <taxon>Bacteria</taxon>
        <taxon>Pseudomonadati</taxon>
        <taxon>Bacteroidota</taxon>
        <taxon>Cytophagia</taxon>
        <taxon>Cytophagales</taxon>
        <taxon>Hymenobacteraceae</taxon>
        <taxon>Hymenobacter</taxon>
    </lineage>
</organism>
<dbReference type="Gene3D" id="1.25.40.10">
    <property type="entry name" value="Tetratricopeptide repeat domain"/>
    <property type="match status" value="1"/>
</dbReference>
<feature type="compositionally biased region" description="Polar residues" evidence="2">
    <location>
        <begin position="192"/>
        <end position="202"/>
    </location>
</feature>
<reference evidence="3 4" key="1">
    <citation type="submission" date="2019-09" db="EMBL/GenBank/DDBJ databases">
        <title>Genome sequence of Hymenobacter sp. M3.</title>
        <authorList>
            <person name="Srinivasan S."/>
        </authorList>
    </citation>
    <scope>NUCLEOTIDE SEQUENCE [LARGE SCALE GENOMIC DNA]</scope>
    <source>
        <strain evidence="3 4">M3</strain>
    </source>
</reference>
<feature type="compositionally biased region" description="Low complexity" evidence="2">
    <location>
        <begin position="155"/>
        <end position="177"/>
    </location>
</feature>
<sequence>MIRMALLALLLSGGLWTRLERVRSYNQSLQQAHLAYTHGRFGEAAAWYEKALQLGGSTDQLQVNLGHAYARLGNSPKARQAYGRLLQSPALQVRSVARQQLAVLAAERGDMAQASALLRQALLDDPTNAGARYDYEVIRRYQGRPNDPQKLPSRQPQASQPGAGQQQPQVGASSSAPTAGQSDLENPPPRQGSGNAQRTAQGDASGGTRGTGSEPDASQDGSGRPGTESATLNDARLNTRRQQLQQLNLTEAQARQLLDALRANEQQYLQQLPHKATKRAEPGKPTW</sequence>
<evidence type="ECO:0000256" key="1">
    <source>
        <dbReference type="SAM" id="Coils"/>
    </source>
</evidence>
<evidence type="ECO:0000313" key="3">
    <source>
        <dbReference type="EMBL" id="KAA9339546.1"/>
    </source>
</evidence>
<comment type="caution">
    <text evidence="3">The sequence shown here is derived from an EMBL/GenBank/DDBJ whole genome shotgun (WGS) entry which is preliminary data.</text>
</comment>
<evidence type="ECO:0000313" key="4">
    <source>
        <dbReference type="Proteomes" id="UP000326380"/>
    </source>
</evidence>
<dbReference type="EMBL" id="VTWU01000001">
    <property type="protein sequence ID" value="KAA9339546.1"/>
    <property type="molecule type" value="Genomic_DNA"/>
</dbReference>
<dbReference type="SMART" id="SM00028">
    <property type="entry name" value="TPR"/>
    <property type="match status" value="3"/>
</dbReference>
<accession>A0A7L4ZTI8</accession>
<dbReference type="InterPro" id="IPR019734">
    <property type="entry name" value="TPR_rpt"/>
</dbReference>
<dbReference type="AlphaFoldDB" id="A0A7L4ZTI8"/>
<name>A0A7L4ZTI8_9BACT</name>
<evidence type="ECO:0000256" key="2">
    <source>
        <dbReference type="SAM" id="MobiDB-lite"/>
    </source>
</evidence>
<keyword evidence="1" id="KW-0175">Coiled coil</keyword>
<dbReference type="InterPro" id="IPR011990">
    <property type="entry name" value="TPR-like_helical_dom_sf"/>
</dbReference>
<feature type="coiled-coil region" evidence="1">
    <location>
        <begin position="244"/>
        <end position="271"/>
    </location>
</feature>
<proteinExistence type="predicted"/>
<gene>
    <name evidence="3" type="ORF">F0P96_02705</name>
</gene>
<feature type="region of interest" description="Disordered" evidence="2">
    <location>
        <begin position="143"/>
        <end position="239"/>
    </location>
</feature>
<keyword evidence="4" id="KW-1185">Reference proteome</keyword>
<dbReference type="Proteomes" id="UP000326380">
    <property type="component" value="Unassembled WGS sequence"/>
</dbReference>